<dbReference type="GeneID" id="85494721"/>
<feature type="domain" description="SWIM-type" evidence="2">
    <location>
        <begin position="58"/>
        <end position="104"/>
    </location>
</feature>
<evidence type="ECO:0000259" key="2">
    <source>
        <dbReference type="PROSITE" id="PS50966"/>
    </source>
</evidence>
<dbReference type="Proteomes" id="UP001233271">
    <property type="component" value="Chromosome 3"/>
</dbReference>
<dbReference type="GO" id="GO:0008270">
    <property type="term" value="F:zinc ion binding"/>
    <property type="evidence" value="ECO:0007669"/>
    <property type="project" value="UniProtKB-KW"/>
</dbReference>
<evidence type="ECO:0000313" key="3">
    <source>
        <dbReference type="EMBL" id="BEI90851.1"/>
    </source>
</evidence>
<gene>
    <name evidence="3" type="ORF">CcaverHIS019_0309210</name>
</gene>
<dbReference type="RefSeq" id="XP_060456116.1">
    <property type="nucleotide sequence ID" value="XM_060599420.1"/>
</dbReference>
<evidence type="ECO:0000256" key="1">
    <source>
        <dbReference type="PROSITE-ProRule" id="PRU00325"/>
    </source>
</evidence>
<keyword evidence="1" id="KW-0863">Zinc-finger</keyword>
<dbReference type="EMBL" id="AP028214">
    <property type="protein sequence ID" value="BEI90851.1"/>
    <property type="molecule type" value="Genomic_DNA"/>
</dbReference>
<evidence type="ECO:0000313" key="4">
    <source>
        <dbReference type="Proteomes" id="UP001233271"/>
    </source>
</evidence>
<name>A0AA48I498_9TREE</name>
<organism evidence="3 4">
    <name type="scientific">Cutaneotrichosporon cavernicola</name>
    <dbReference type="NCBI Taxonomy" id="279322"/>
    <lineage>
        <taxon>Eukaryota</taxon>
        <taxon>Fungi</taxon>
        <taxon>Dikarya</taxon>
        <taxon>Basidiomycota</taxon>
        <taxon>Agaricomycotina</taxon>
        <taxon>Tremellomycetes</taxon>
        <taxon>Trichosporonales</taxon>
        <taxon>Trichosporonaceae</taxon>
        <taxon>Cutaneotrichosporon</taxon>
    </lineage>
</organism>
<dbReference type="PROSITE" id="PS50966">
    <property type="entry name" value="ZF_SWIM"/>
    <property type="match status" value="1"/>
</dbReference>
<protein>
    <recommendedName>
        <fullName evidence="2">SWIM-type domain-containing protein</fullName>
    </recommendedName>
</protein>
<dbReference type="InterPro" id="IPR007527">
    <property type="entry name" value="Znf_SWIM"/>
</dbReference>
<keyword evidence="1" id="KW-0479">Metal-binding</keyword>
<dbReference type="AlphaFoldDB" id="A0AA48I498"/>
<dbReference type="KEGG" id="ccac:CcaHIS019_0309210"/>
<sequence>MTRGPLRHESLMDPHIFTSSGEYVLPEAAIIAKGNSLWADGNVSLDHVPDTRMPEMAATVAVQDEDGTWLAGFKPNGDEYCSCIPNRRDPRRCPHLWAMITAVQAQRSLPKVTPRPSTPDVFRPSSPLFHIPRPLALTLVGPQILHRSKPDTLGLGVVELLARAGSFVHAFRAAFDKVFIETLTPSLLAQLFRSISRGFWVDYANVFTALKADHLLDKMSPEPTELLQRIITHCDRSAGTTTLRSLLQWEAEAFVRCTKCSLLTFGPSDYLRWRASVYPGAVATNREDHDAAPALDQLLDLSLFDTTHTHCIRCKTRTLHVVKHTPLVLGRLLLIRIVPDADPGSLFVPHSFTDSVLGHKWNLVGMLSAHGEGYNTIIAEDSELFELVGGMRQPHPLRGLPAPPVLVLYERQDEGEGASSDYE</sequence>
<keyword evidence="1" id="KW-0862">Zinc</keyword>
<reference evidence="3" key="1">
    <citation type="journal article" date="2023" name="BMC Genomics">
        <title>Chromosome-level genome assemblies of Cutaneotrichosporon spp. (Trichosporonales, Basidiomycota) reveal imbalanced evolution between nucleotide sequences and chromosome synteny.</title>
        <authorList>
            <person name="Kobayashi Y."/>
            <person name="Kayamori A."/>
            <person name="Aoki K."/>
            <person name="Shiwa Y."/>
            <person name="Matsutani M."/>
            <person name="Fujita N."/>
            <person name="Sugita T."/>
            <person name="Iwasaki W."/>
            <person name="Tanaka N."/>
            <person name="Takashima M."/>
        </authorList>
    </citation>
    <scope>NUCLEOTIDE SEQUENCE</scope>
    <source>
        <strain evidence="3">HIS019</strain>
    </source>
</reference>
<keyword evidence="4" id="KW-1185">Reference proteome</keyword>
<accession>A0AA48I498</accession>
<proteinExistence type="predicted"/>